<evidence type="ECO:0000313" key="13">
    <source>
        <dbReference type="Proteomes" id="UP001295423"/>
    </source>
</evidence>
<dbReference type="InterPro" id="IPR050185">
    <property type="entry name" value="Ub_carboxyl-term_hydrolase"/>
</dbReference>
<evidence type="ECO:0000259" key="11">
    <source>
        <dbReference type="PROSITE" id="PS50271"/>
    </source>
</evidence>
<sequence>MSTDNSSKKRKKSEACPYLDTIERSLLDFDFEPSCSVSMESGPHVYACLVCGKFFRGKGKSTPAFVHSVNDGHYVYVHLTNGTFHCLPDDYEIVDSSLSDISAALHPTFSKSEIAALDANMGLARDLFGRRYLPGYVGLNNLHKTDFVNATVQALAHVRPLRDYFLSLTNKELFIQSSSSKKNSKKPKKPPHKISHLALCFGELVRKIWSDKRFKSHVDPHNLIQAVSNESKKRFQVGTQAEAGEFMSWLLNQLHIGLGGSRKPGSSIIYKTFQGKVEVTTQKYKVLDEKYEDKNGKDGDAGDAAMDEVEETVIETSFLQLTLDIPEKPLFRDDDGGLVIPQEPLINVLKKFDGLSFSDAVSQSGVAQRKRYRLLELPPYLILHLGRFRKNNYSREKNPTIVAFPVKNLDLGAYTFPKNGKTIPPTAEEVKHMSVKELKALLTKYGQEAIATTALEKSELLNAATDFVITKLPDLLADKYDLVANITHESPADVGREGKHDPLQEGFYKCHVQHKASKQWYEMQDLHVQETMAQLIGVSESYVLVFERKSEQMKYDSSI</sequence>
<evidence type="ECO:0000256" key="6">
    <source>
        <dbReference type="ARBA" id="ARBA00022833"/>
    </source>
</evidence>
<dbReference type="EMBL" id="CAKOGP040002424">
    <property type="protein sequence ID" value="CAJ1969324.1"/>
    <property type="molecule type" value="Genomic_DNA"/>
</dbReference>
<dbReference type="GO" id="GO:0016579">
    <property type="term" value="P:protein deubiquitination"/>
    <property type="evidence" value="ECO:0007669"/>
    <property type="project" value="InterPro"/>
</dbReference>
<dbReference type="Pfam" id="PF02148">
    <property type="entry name" value="zf-UBP"/>
    <property type="match status" value="1"/>
</dbReference>
<dbReference type="GO" id="GO:0004843">
    <property type="term" value="F:cysteine-type deubiquitinase activity"/>
    <property type="evidence" value="ECO:0007669"/>
    <property type="project" value="InterPro"/>
</dbReference>
<dbReference type="SMART" id="SM00290">
    <property type="entry name" value="ZnF_UBP"/>
    <property type="match status" value="1"/>
</dbReference>
<dbReference type="PANTHER" id="PTHR21646:SF16">
    <property type="entry name" value="U4_U6.U5 TRI-SNRNP-ASSOCIATED PROTEIN 2"/>
    <property type="match status" value="1"/>
</dbReference>
<dbReference type="AlphaFoldDB" id="A0AAD2GE20"/>
<dbReference type="Gene3D" id="3.90.70.10">
    <property type="entry name" value="Cysteine proteinases"/>
    <property type="match status" value="1"/>
</dbReference>
<dbReference type="PROSITE" id="PS50235">
    <property type="entry name" value="USP_3"/>
    <property type="match status" value="1"/>
</dbReference>
<feature type="domain" description="UBP-type" evidence="11">
    <location>
        <begin position="14"/>
        <end position="112"/>
    </location>
</feature>
<dbReference type="Pfam" id="PF00443">
    <property type="entry name" value="UCH"/>
    <property type="match status" value="1"/>
</dbReference>
<dbReference type="InterPro" id="IPR033809">
    <property type="entry name" value="USP39"/>
</dbReference>
<evidence type="ECO:0000259" key="10">
    <source>
        <dbReference type="PROSITE" id="PS50235"/>
    </source>
</evidence>
<dbReference type="PANTHER" id="PTHR21646">
    <property type="entry name" value="UBIQUITIN CARBOXYL-TERMINAL HYDROLASE"/>
    <property type="match status" value="1"/>
</dbReference>
<keyword evidence="2" id="KW-0507">mRNA processing</keyword>
<reference evidence="12" key="1">
    <citation type="submission" date="2023-08" db="EMBL/GenBank/DDBJ databases">
        <authorList>
            <person name="Audoor S."/>
            <person name="Bilcke G."/>
        </authorList>
    </citation>
    <scope>NUCLEOTIDE SEQUENCE</scope>
</reference>
<dbReference type="PROSITE" id="PS50271">
    <property type="entry name" value="ZF_UBP"/>
    <property type="match status" value="1"/>
</dbReference>
<keyword evidence="8" id="KW-0539">Nucleus</keyword>
<evidence type="ECO:0000256" key="3">
    <source>
        <dbReference type="ARBA" id="ARBA00022723"/>
    </source>
</evidence>
<dbReference type="Proteomes" id="UP001295423">
    <property type="component" value="Unassembled WGS sequence"/>
</dbReference>
<keyword evidence="13" id="KW-1185">Reference proteome</keyword>
<evidence type="ECO:0000256" key="4">
    <source>
        <dbReference type="ARBA" id="ARBA00022728"/>
    </source>
</evidence>
<feature type="domain" description="USP" evidence="10">
    <location>
        <begin position="137"/>
        <end position="549"/>
    </location>
</feature>
<evidence type="ECO:0000256" key="9">
    <source>
        <dbReference type="PROSITE-ProRule" id="PRU00502"/>
    </source>
</evidence>
<dbReference type="GO" id="GO:0008270">
    <property type="term" value="F:zinc ion binding"/>
    <property type="evidence" value="ECO:0007669"/>
    <property type="project" value="UniProtKB-KW"/>
</dbReference>
<evidence type="ECO:0000256" key="5">
    <source>
        <dbReference type="ARBA" id="ARBA00022771"/>
    </source>
</evidence>
<evidence type="ECO:0000256" key="8">
    <source>
        <dbReference type="ARBA" id="ARBA00023242"/>
    </source>
</evidence>
<keyword evidence="5 9" id="KW-0863">Zinc-finger</keyword>
<dbReference type="InterPro" id="IPR001394">
    <property type="entry name" value="Peptidase_C19_UCH"/>
</dbReference>
<dbReference type="SUPFAM" id="SSF54001">
    <property type="entry name" value="Cysteine proteinases"/>
    <property type="match status" value="1"/>
</dbReference>
<gene>
    <name evidence="12" type="ORF">CYCCA115_LOCUS23648</name>
</gene>
<dbReference type="GO" id="GO:0005681">
    <property type="term" value="C:spliceosomal complex"/>
    <property type="evidence" value="ECO:0007669"/>
    <property type="project" value="UniProtKB-KW"/>
</dbReference>
<dbReference type="InterPro" id="IPR001607">
    <property type="entry name" value="Znf_UBP"/>
</dbReference>
<dbReference type="InterPro" id="IPR028889">
    <property type="entry name" value="USP"/>
</dbReference>
<comment type="subcellular location">
    <subcellularLocation>
        <location evidence="1">Nucleus</location>
    </subcellularLocation>
</comment>
<keyword evidence="4" id="KW-0747">Spliceosome</keyword>
<evidence type="ECO:0008006" key="14">
    <source>
        <dbReference type="Google" id="ProtNLM"/>
    </source>
</evidence>
<comment type="caution">
    <text evidence="12">The sequence shown here is derived from an EMBL/GenBank/DDBJ whole genome shotgun (WGS) entry which is preliminary data.</text>
</comment>
<dbReference type="SUPFAM" id="SSF57850">
    <property type="entry name" value="RING/U-box"/>
    <property type="match status" value="1"/>
</dbReference>
<accession>A0AAD2GE20</accession>
<evidence type="ECO:0000256" key="2">
    <source>
        <dbReference type="ARBA" id="ARBA00022664"/>
    </source>
</evidence>
<evidence type="ECO:0000256" key="7">
    <source>
        <dbReference type="ARBA" id="ARBA00023187"/>
    </source>
</evidence>
<dbReference type="InterPro" id="IPR013083">
    <property type="entry name" value="Znf_RING/FYVE/PHD"/>
</dbReference>
<keyword evidence="7" id="KW-0508">mRNA splicing</keyword>
<dbReference type="InterPro" id="IPR038765">
    <property type="entry name" value="Papain-like_cys_pep_sf"/>
</dbReference>
<dbReference type="CDD" id="cd02669">
    <property type="entry name" value="Peptidase_C19M"/>
    <property type="match status" value="1"/>
</dbReference>
<keyword evidence="3" id="KW-0479">Metal-binding</keyword>
<name>A0AAD2GE20_9STRA</name>
<proteinExistence type="predicted"/>
<evidence type="ECO:0000313" key="12">
    <source>
        <dbReference type="EMBL" id="CAJ1969324.1"/>
    </source>
</evidence>
<protein>
    <recommendedName>
        <fullName evidence="14">Ubiquitinyl hydrolase 1</fullName>
    </recommendedName>
</protein>
<organism evidence="12 13">
    <name type="scientific">Cylindrotheca closterium</name>
    <dbReference type="NCBI Taxonomy" id="2856"/>
    <lineage>
        <taxon>Eukaryota</taxon>
        <taxon>Sar</taxon>
        <taxon>Stramenopiles</taxon>
        <taxon>Ochrophyta</taxon>
        <taxon>Bacillariophyta</taxon>
        <taxon>Bacillariophyceae</taxon>
        <taxon>Bacillariophycidae</taxon>
        <taxon>Bacillariales</taxon>
        <taxon>Bacillariaceae</taxon>
        <taxon>Cylindrotheca</taxon>
    </lineage>
</organism>
<dbReference type="Gene3D" id="3.30.40.10">
    <property type="entry name" value="Zinc/RING finger domain, C3HC4 (zinc finger)"/>
    <property type="match status" value="1"/>
</dbReference>
<evidence type="ECO:0000256" key="1">
    <source>
        <dbReference type="ARBA" id="ARBA00004123"/>
    </source>
</evidence>
<dbReference type="GO" id="GO:0000245">
    <property type="term" value="P:spliceosomal complex assembly"/>
    <property type="evidence" value="ECO:0007669"/>
    <property type="project" value="InterPro"/>
</dbReference>
<keyword evidence="6" id="KW-0862">Zinc</keyword>